<dbReference type="AlphaFoldDB" id="A0A0C3QJK2"/>
<dbReference type="CDD" id="cd16652">
    <property type="entry name" value="dRING_Rmd5p-like"/>
    <property type="match status" value="1"/>
</dbReference>
<feature type="zinc finger region" description="RING-Gid-type" evidence="9">
    <location>
        <begin position="342"/>
        <end position="384"/>
    </location>
</feature>
<dbReference type="PANTHER" id="PTHR12170">
    <property type="entry name" value="MACROPHAGE ERYTHROBLAST ATTACHER-RELATED"/>
    <property type="match status" value="1"/>
</dbReference>
<dbReference type="GO" id="GO:0005737">
    <property type="term" value="C:cytoplasm"/>
    <property type="evidence" value="ECO:0007669"/>
    <property type="project" value="UniProtKB-SubCell"/>
</dbReference>
<evidence type="ECO:0000256" key="8">
    <source>
        <dbReference type="ARBA" id="ARBA00080744"/>
    </source>
</evidence>
<dbReference type="HOGENOM" id="CLU_020227_4_0_1"/>
<dbReference type="Pfam" id="PF10607">
    <property type="entry name" value="CTLH"/>
    <property type="match status" value="1"/>
</dbReference>
<name>A0A0C3QJK2_9AGAM</name>
<dbReference type="SUPFAM" id="SSF57850">
    <property type="entry name" value="RING/U-box"/>
    <property type="match status" value="1"/>
</dbReference>
<evidence type="ECO:0000256" key="2">
    <source>
        <dbReference type="ARBA" id="ARBA00022490"/>
    </source>
</evidence>
<dbReference type="PROSITE" id="PS51867">
    <property type="entry name" value="ZF_RING_GID"/>
    <property type="match status" value="1"/>
</dbReference>
<evidence type="ECO:0000256" key="10">
    <source>
        <dbReference type="SAM" id="Coils"/>
    </source>
</evidence>
<comment type="similarity">
    <text evidence="6">Belongs to the RMD5/GID2 family.</text>
</comment>
<dbReference type="InterPro" id="IPR013083">
    <property type="entry name" value="Znf_RING/FYVE/PHD"/>
</dbReference>
<evidence type="ECO:0000256" key="9">
    <source>
        <dbReference type="PROSITE-ProRule" id="PRU01215"/>
    </source>
</evidence>
<evidence type="ECO:0000259" key="12">
    <source>
        <dbReference type="PROSITE" id="PS51867"/>
    </source>
</evidence>
<evidence type="ECO:0000259" key="11">
    <source>
        <dbReference type="PROSITE" id="PS50897"/>
    </source>
</evidence>
<evidence type="ECO:0000256" key="6">
    <source>
        <dbReference type="ARBA" id="ARBA00061136"/>
    </source>
</evidence>
<feature type="domain" description="CTLH" evidence="11">
    <location>
        <begin position="150"/>
        <end position="199"/>
    </location>
</feature>
<dbReference type="GO" id="GO:0061630">
    <property type="term" value="F:ubiquitin protein ligase activity"/>
    <property type="evidence" value="ECO:0007669"/>
    <property type="project" value="InterPro"/>
</dbReference>
<organism evidence="13 14">
    <name type="scientific">Tulasnella calospora MUT 4182</name>
    <dbReference type="NCBI Taxonomy" id="1051891"/>
    <lineage>
        <taxon>Eukaryota</taxon>
        <taxon>Fungi</taxon>
        <taxon>Dikarya</taxon>
        <taxon>Basidiomycota</taxon>
        <taxon>Agaricomycotina</taxon>
        <taxon>Agaricomycetes</taxon>
        <taxon>Cantharellales</taxon>
        <taxon>Tulasnellaceae</taxon>
        <taxon>Tulasnella</taxon>
    </lineage>
</organism>
<evidence type="ECO:0000256" key="3">
    <source>
        <dbReference type="ARBA" id="ARBA00022723"/>
    </source>
</evidence>
<gene>
    <name evidence="13" type="ORF">M407DRAFT_66641</name>
</gene>
<keyword evidence="10" id="KW-0175">Coiled coil</keyword>
<dbReference type="GO" id="GO:0005634">
    <property type="term" value="C:nucleus"/>
    <property type="evidence" value="ECO:0007669"/>
    <property type="project" value="TreeGrafter"/>
</dbReference>
<evidence type="ECO:0000313" key="13">
    <source>
        <dbReference type="EMBL" id="KIO32500.1"/>
    </source>
</evidence>
<dbReference type="Proteomes" id="UP000054248">
    <property type="component" value="Unassembled WGS sequence"/>
</dbReference>
<accession>A0A0C3QJK2</accession>
<dbReference type="PROSITE" id="PS50897">
    <property type="entry name" value="CTLH"/>
    <property type="match status" value="1"/>
</dbReference>
<keyword evidence="4 9" id="KW-0863">Zinc-finger</keyword>
<dbReference type="GO" id="GO:0034657">
    <property type="term" value="C:GID complex"/>
    <property type="evidence" value="ECO:0007669"/>
    <property type="project" value="TreeGrafter"/>
</dbReference>
<reference evidence="13 14" key="1">
    <citation type="submission" date="2014-04" db="EMBL/GenBank/DDBJ databases">
        <authorList>
            <consortium name="DOE Joint Genome Institute"/>
            <person name="Kuo A."/>
            <person name="Girlanda M."/>
            <person name="Perotto S."/>
            <person name="Kohler A."/>
            <person name="Nagy L.G."/>
            <person name="Floudas D."/>
            <person name="Copeland A."/>
            <person name="Barry K.W."/>
            <person name="Cichocki N."/>
            <person name="Veneault-Fourrey C."/>
            <person name="LaButti K."/>
            <person name="Lindquist E.A."/>
            <person name="Lipzen A."/>
            <person name="Lundell T."/>
            <person name="Morin E."/>
            <person name="Murat C."/>
            <person name="Sun H."/>
            <person name="Tunlid A."/>
            <person name="Henrissat B."/>
            <person name="Grigoriev I.V."/>
            <person name="Hibbett D.S."/>
            <person name="Martin F."/>
            <person name="Nordberg H.P."/>
            <person name="Cantor M.N."/>
            <person name="Hua S.X."/>
        </authorList>
    </citation>
    <scope>NUCLEOTIDE SEQUENCE [LARGE SCALE GENOMIC DNA]</scope>
    <source>
        <strain evidence="13 14">MUT 4182</strain>
    </source>
</reference>
<keyword evidence="14" id="KW-1185">Reference proteome</keyword>
<feature type="coiled-coil region" evidence="10">
    <location>
        <begin position="59"/>
        <end position="86"/>
    </location>
</feature>
<dbReference type="InterPro" id="IPR006595">
    <property type="entry name" value="CTLH_C"/>
</dbReference>
<dbReference type="Pfam" id="PF13445">
    <property type="entry name" value="zf-RING_UBOX"/>
    <property type="match status" value="1"/>
</dbReference>
<evidence type="ECO:0000313" key="14">
    <source>
        <dbReference type="Proteomes" id="UP000054248"/>
    </source>
</evidence>
<dbReference type="EMBL" id="KN822954">
    <property type="protein sequence ID" value="KIO32500.1"/>
    <property type="molecule type" value="Genomic_DNA"/>
</dbReference>
<feature type="domain" description="RING-Gid-type" evidence="12">
    <location>
        <begin position="342"/>
        <end position="384"/>
    </location>
</feature>
<keyword evidence="2" id="KW-0963">Cytoplasm</keyword>
<dbReference type="OrthoDB" id="1933281at2759"/>
<keyword evidence="5" id="KW-0862">Zinc</keyword>
<evidence type="ECO:0000256" key="1">
    <source>
        <dbReference type="ARBA" id="ARBA00004496"/>
    </source>
</evidence>
<evidence type="ECO:0000256" key="7">
    <source>
        <dbReference type="ARBA" id="ARBA00075398"/>
    </source>
</evidence>
<protein>
    <recommendedName>
        <fullName evidence="8">GID complex catalytic subunit 2</fullName>
    </recommendedName>
    <alternativeName>
        <fullName evidence="7">Glucose-induced degradation protein 2</fullName>
    </alternativeName>
</protein>
<dbReference type="PANTHER" id="PTHR12170:SF3">
    <property type="entry name" value="GH10162P"/>
    <property type="match status" value="1"/>
</dbReference>
<dbReference type="STRING" id="1051891.A0A0C3QJK2"/>
<dbReference type="FunFam" id="3.30.40.10:FF:000143">
    <property type="entry name" value="Regulator of gluconeogenesis Rmd5"/>
    <property type="match status" value="1"/>
</dbReference>
<sequence>MTDTLIKELDKIEALSSVSIVPSAKSKSTAIGATLDELQAELHKAKAAVESGEDPQKVFADLNKRIENSKKQVDERQKEHNNALARFGKAVDKKFPNPLPTSQPKFSTPEDVEALERVIGMHFIRTGSFDIAQTFYNECGVPPDPRLWHAFEEMHRIRASLREGIIGPALGWATLNREFLRGRHSTLEFDLHRSHFVHLMLNPPLGASPSDPPLAAAIAYSREHFSTIASSYPQIIPQMKRLAGALAWATRLSSSPYSDLIQDSIHTNLEPAFVKEYCARLGFSRQLPLRVAGDIGGNGALAKIEKSKKVMKDKIAEWDAKDELLIEIPLPPENRYHSIFACPVSKEQSTDKNPPNMLTCGHVIAKESVNRLTKGGGRVKCPYCPVESTGPTLQVHF</sequence>
<dbReference type="InterPro" id="IPR024964">
    <property type="entry name" value="CTLH/CRA"/>
</dbReference>
<evidence type="ECO:0000256" key="5">
    <source>
        <dbReference type="ARBA" id="ARBA00022833"/>
    </source>
</evidence>
<dbReference type="InterPro" id="IPR027370">
    <property type="entry name" value="Znf-RING_euk"/>
</dbReference>
<evidence type="ECO:0000256" key="4">
    <source>
        <dbReference type="ARBA" id="ARBA00022771"/>
    </source>
</evidence>
<dbReference type="InterPro" id="IPR037683">
    <property type="entry name" value="Rmd5_dRing"/>
</dbReference>
<dbReference type="Gene3D" id="3.30.40.10">
    <property type="entry name" value="Zinc/RING finger domain, C3HC4 (zinc finger)"/>
    <property type="match status" value="1"/>
</dbReference>
<dbReference type="InterPro" id="IPR045098">
    <property type="entry name" value="Fyv10_fam"/>
</dbReference>
<comment type="subcellular location">
    <subcellularLocation>
        <location evidence="1">Cytoplasm</location>
    </subcellularLocation>
</comment>
<dbReference type="GO" id="GO:0008270">
    <property type="term" value="F:zinc ion binding"/>
    <property type="evidence" value="ECO:0007669"/>
    <property type="project" value="UniProtKB-KW"/>
</dbReference>
<keyword evidence="3" id="KW-0479">Metal-binding</keyword>
<dbReference type="GO" id="GO:0043161">
    <property type="term" value="P:proteasome-mediated ubiquitin-dependent protein catabolic process"/>
    <property type="evidence" value="ECO:0007669"/>
    <property type="project" value="InterPro"/>
</dbReference>
<reference evidence="14" key="2">
    <citation type="submission" date="2015-01" db="EMBL/GenBank/DDBJ databases">
        <title>Evolutionary Origins and Diversification of the Mycorrhizal Mutualists.</title>
        <authorList>
            <consortium name="DOE Joint Genome Institute"/>
            <consortium name="Mycorrhizal Genomics Consortium"/>
            <person name="Kohler A."/>
            <person name="Kuo A."/>
            <person name="Nagy L.G."/>
            <person name="Floudas D."/>
            <person name="Copeland A."/>
            <person name="Barry K.W."/>
            <person name="Cichocki N."/>
            <person name="Veneault-Fourrey C."/>
            <person name="LaButti K."/>
            <person name="Lindquist E.A."/>
            <person name="Lipzen A."/>
            <person name="Lundell T."/>
            <person name="Morin E."/>
            <person name="Murat C."/>
            <person name="Riley R."/>
            <person name="Ohm R."/>
            <person name="Sun H."/>
            <person name="Tunlid A."/>
            <person name="Henrissat B."/>
            <person name="Grigoriev I.V."/>
            <person name="Hibbett D.S."/>
            <person name="Martin F."/>
        </authorList>
    </citation>
    <scope>NUCLEOTIDE SEQUENCE [LARGE SCALE GENOMIC DNA]</scope>
    <source>
        <strain evidence="14">MUT 4182</strain>
    </source>
</reference>
<proteinExistence type="inferred from homology"/>
<dbReference type="InterPro" id="IPR044063">
    <property type="entry name" value="ZF_RING_GID"/>
</dbReference>